<evidence type="ECO:0000259" key="4">
    <source>
        <dbReference type="SMART" id="SM00495"/>
    </source>
</evidence>
<dbReference type="SUPFAM" id="SSF53474">
    <property type="entry name" value="alpha/beta-Hydrolases"/>
    <property type="match status" value="1"/>
</dbReference>
<dbReference type="Pfam" id="PF00756">
    <property type="entry name" value="Esterase"/>
    <property type="match status" value="1"/>
</dbReference>
<feature type="domain" description="Chitin-binding type-3" evidence="4">
    <location>
        <begin position="21"/>
        <end position="70"/>
    </location>
</feature>
<evidence type="ECO:0000313" key="5">
    <source>
        <dbReference type="EMBL" id="GLS03722.1"/>
    </source>
</evidence>
<evidence type="ECO:0000256" key="2">
    <source>
        <dbReference type="ARBA" id="ARBA00022801"/>
    </source>
</evidence>
<dbReference type="PANTHER" id="PTHR40841">
    <property type="entry name" value="SIDEROPHORE TRIACETYLFUSARININE C ESTERASE"/>
    <property type="match status" value="1"/>
</dbReference>
<dbReference type="RefSeq" id="WP_018747055.1">
    <property type="nucleotide sequence ID" value="NZ_BSOZ01000008.1"/>
</dbReference>
<dbReference type="SMART" id="SM00495">
    <property type="entry name" value="ChtBD3"/>
    <property type="match status" value="2"/>
</dbReference>
<organism evidence="5 6">
    <name type="scientific">Chitiniphilus shinanonensis</name>
    <dbReference type="NCBI Taxonomy" id="553088"/>
    <lineage>
        <taxon>Bacteria</taxon>
        <taxon>Pseudomonadati</taxon>
        <taxon>Pseudomonadota</taxon>
        <taxon>Betaproteobacteria</taxon>
        <taxon>Neisseriales</taxon>
        <taxon>Chitinibacteraceae</taxon>
        <taxon>Chitiniphilus</taxon>
    </lineage>
</organism>
<dbReference type="InterPro" id="IPR000801">
    <property type="entry name" value="Esterase-like"/>
</dbReference>
<dbReference type="Proteomes" id="UP001156836">
    <property type="component" value="Unassembled WGS sequence"/>
</dbReference>
<reference evidence="6" key="1">
    <citation type="journal article" date="2019" name="Int. J. Syst. Evol. Microbiol.">
        <title>The Global Catalogue of Microorganisms (GCM) 10K type strain sequencing project: providing services to taxonomists for standard genome sequencing and annotation.</title>
        <authorList>
            <consortium name="The Broad Institute Genomics Platform"/>
            <consortium name="The Broad Institute Genome Sequencing Center for Infectious Disease"/>
            <person name="Wu L."/>
            <person name="Ma J."/>
        </authorList>
    </citation>
    <scope>NUCLEOTIDE SEQUENCE [LARGE SCALE GENOMIC DNA]</scope>
    <source>
        <strain evidence="6">NBRC 104970</strain>
    </source>
</reference>
<keyword evidence="2" id="KW-0378">Hydrolase</keyword>
<comment type="similarity">
    <text evidence="1">Belongs to the esterase D family.</text>
</comment>
<feature type="domain" description="Chitin-binding type-3" evidence="4">
    <location>
        <begin position="80"/>
        <end position="125"/>
    </location>
</feature>
<dbReference type="InterPro" id="IPR052558">
    <property type="entry name" value="Siderophore_Hydrolase_D"/>
</dbReference>
<keyword evidence="3" id="KW-0732">Signal</keyword>
<evidence type="ECO:0000256" key="3">
    <source>
        <dbReference type="SAM" id="SignalP"/>
    </source>
</evidence>
<sequence>MIRSIWWLALGLLAGGVAQAAPDWRGDQVYRAGDTVTVAGVDYRAQWWTQGQDPASHVGGLGSGQPWLVLDPAQPPLACGDVWRADRAYAGNAVVSRHGRNYLANWWTQGHDPQPAAGREVWRDVGPCDYLADYAFTMTSQRVRPLAFKGDTLSAAYRIHVSLPPGFQPDTAYPVLYVLDWSLIGALVTAQYQALRDAGRVVPLIVVGIACPDSDFACEARRSRDFSPTYWPLEEAYLGNDDPELRISGGGPAFLAFLRDELIPRIETRYLSDAAARGLHGTSMSGLFASYALVAGGNTFGRYLINSPSLWYDDNSLVTRAQLALAADFAGVQRAFFSMGVDEGEPYLSDTAVFAALIGAKGVPVAEQVFPGMDHGHAPLVATEAGLLDSYPR</sequence>
<accession>A0ABQ6BQW0</accession>
<proteinExistence type="inferred from homology"/>
<dbReference type="InterPro" id="IPR029058">
    <property type="entry name" value="AB_hydrolase_fold"/>
</dbReference>
<dbReference type="Gene3D" id="2.10.10.20">
    <property type="entry name" value="Carbohydrate-binding module superfamily 5/12"/>
    <property type="match status" value="2"/>
</dbReference>
<dbReference type="PANTHER" id="PTHR40841:SF2">
    <property type="entry name" value="SIDEROPHORE-DEGRADING ESTERASE (EUROFUNG)"/>
    <property type="match status" value="1"/>
</dbReference>
<dbReference type="SUPFAM" id="SSF51055">
    <property type="entry name" value="Carbohydrate binding domain"/>
    <property type="match status" value="2"/>
</dbReference>
<feature type="signal peptide" evidence="3">
    <location>
        <begin position="1"/>
        <end position="20"/>
    </location>
</feature>
<dbReference type="EMBL" id="BSOZ01000008">
    <property type="protein sequence ID" value="GLS03722.1"/>
    <property type="molecule type" value="Genomic_DNA"/>
</dbReference>
<comment type="caution">
    <text evidence="5">The sequence shown here is derived from an EMBL/GenBank/DDBJ whole genome shotgun (WGS) entry which is preliminary data.</text>
</comment>
<feature type="chain" id="PRO_5047206288" description="Chitin-binding type-3 domain-containing protein" evidence="3">
    <location>
        <begin position="21"/>
        <end position="393"/>
    </location>
</feature>
<dbReference type="InterPro" id="IPR036573">
    <property type="entry name" value="CBM_sf_5/12"/>
</dbReference>
<dbReference type="InterPro" id="IPR003610">
    <property type="entry name" value="CBM5/12"/>
</dbReference>
<evidence type="ECO:0000256" key="1">
    <source>
        <dbReference type="ARBA" id="ARBA00005622"/>
    </source>
</evidence>
<keyword evidence="6" id="KW-1185">Reference proteome</keyword>
<name>A0ABQ6BQW0_9NEIS</name>
<dbReference type="CDD" id="cd12215">
    <property type="entry name" value="ChiC_BD"/>
    <property type="match status" value="2"/>
</dbReference>
<gene>
    <name evidence="5" type="ORF">GCM10007860_08670</name>
</gene>
<dbReference type="Pfam" id="PF02839">
    <property type="entry name" value="CBM_5_12"/>
    <property type="match status" value="2"/>
</dbReference>
<evidence type="ECO:0000313" key="6">
    <source>
        <dbReference type="Proteomes" id="UP001156836"/>
    </source>
</evidence>
<dbReference type="Gene3D" id="3.40.50.1820">
    <property type="entry name" value="alpha/beta hydrolase"/>
    <property type="match status" value="1"/>
</dbReference>
<protein>
    <recommendedName>
        <fullName evidence="4">Chitin-binding type-3 domain-containing protein</fullName>
    </recommendedName>
</protein>